<organism evidence="8 9">
    <name type="scientific">Jiella flava</name>
    <dbReference type="NCBI Taxonomy" id="2816857"/>
    <lineage>
        <taxon>Bacteria</taxon>
        <taxon>Pseudomonadati</taxon>
        <taxon>Pseudomonadota</taxon>
        <taxon>Alphaproteobacteria</taxon>
        <taxon>Hyphomicrobiales</taxon>
        <taxon>Aurantimonadaceae</taxon>
        <taxon>Jiella</taxon>
    </lineage>
</organism>
<evidence type="ECO:0000256" key="1">
    <source>
        <dbReference type="ARBA" id="ARBA00005614"/>
    </source>
</evidence>
<feature type="domain" description="Acylphosphatase-like" evidence="7">
    <location>
        <begin position="4"/>
        <end position="90"/>
    </location>
</feature>
<gene>
    <name evidence="8" type="ORF">J1C48_10545</name>
</gene>
<dbReference type="Pfam" id="PF00708">
    <property type="entry name" value="Acylphosphatase"/>
    <property type="match status" value="1"/>
</dbReference>
<evidence type="ECO:0000259" key="7">
    <source>
        <dbReference type="PROSITE" id="PS51160"/>
    </source>
</evidence>
<dbReference type="InterPro" id="IPR020456">
    <property type="entry name" value="Acylphosphatase"/>
</dbReference>
<dbReference type="PANTHER" id="PTHR47268">
    <property type="entry name" value="ACYLPHOSPHATASE"/>
    <property type="match status" value="1"/>
</dbReference>
<comment type="catalytic activity">
    <reaction evidence="3 4 5">
        <text>an acyl phosphate + H2O = a carboxylate + phosphate + H(+)</text>
        <dbReference type="Rhea" id="RHEA:14965"/>
        <dbReference type="ChEBI" id="CHEBI:15377"/>
        <dbReference type="ChEBI" id="CHEBI:15378"/>
        <dbReference type="ChEBI" id="CHEBI:29067"/>
        <dbReference type="ChEBI" id="CHEBI:43474"/>
        <dbReference type="ChEBI" id="CHEBI:59918"/>
        <dbReference type="EC" id="3.6.1.7"/>
    </reaction>
</comment>
<dbReference type="InterPro" id="IPR001792">
    <property type="entry name" value="Acylphosphatase-like_dom"/>
</dbReference>
<dbReference type="InterPro" id="IPR017968">
    <property type="entry name" value="Acylphosphatase_CS"/>
</dbReference>
<evidence type="ECO:0000256" key="3">
    <source>
        <dbReference type="ARBA" id="ARBA00047645"/>
    </source>
</evidence>
<protein>
    <recommendedName>
        <fullName evidence="2 4">Acylphosphatase</fullName>
        <ecNumber evidence="2 4">3.6.1.7</ecNumber>
    </recommendedName>
</protein>
<dbReference type="SUPFAM" id="SSF54975">
    <property type="entry name" value="Acylphosphatase/BLUF domain-like"/>
    <property type="match status" value="1"/>
</dbReference>
<evidence type="ECO:0000313" key="8">
    <source>
        <dbReference type="EMBL" id="MBO0663017.1"/>
    </source>
</evidence>
<keyword evidence="4 5" id="KW-0378">Hydrolase</keyword>
<evidence type="ECO:0000313" key="9">
    <source>
        <dbReference type="Proteomes" id="UP000664122"/>
    </source>
</evidence>
<evidence type="ECO:0000256" key="4">
    <source>
        <dbReference type="PROSITE-ProRule" id="PRU00520"/>
    </source>
</evidence>
<dbReference type="PROSITE" id="PS00150">
    <property type="entry name" value="ACYLPHOSPHATASE_1"/>
    <property type="match status" value="1"/>
</dbReference>
<reference evidence="8" key="1">
    <citation type="submission" date="2021-03" db="EMBL/GenBank/DDBJ databases">
        <title>Whole genome sequence of Jiella sp. CQZ9-1.</title>
        <authorList>
            <person name="Tuo L."/>
        </authorList>
    </citation>
    <scope>NUCLEOTIDE SEQUENCE</scope>
    <source>
        <strain evidence="8">CQZ9-1</strain>
    </source>
</reference>
<comment type="similarity">
    <text evidence="1 6">Belongs to the acylphosphatase family.</text>
</comment>
<dbReference type="Gene3D" id="3.30.70.100">
    <property type="match status" value="1"/>
</dbReference>
<evidence type="ECO:0000256" key="2">
    <source>
        <dbReference type="ARBA" id="ARBA00012150"/>
    </source>
</evidence>
<dbReference type="InterPro" id="IPR036046">
    <property type="entry name" value="Acylphosphatase-like_dom_sf"/>
</dbReference>
<dbReference type="RefSeq" id="WP_207257810.1">
    <property type="nucleotide sequence ID" value="NZ_JAFMPP010000008.1"/>
</dbReference>
<dbReference type="PROSITE" id="PS00151">
    <property type="entry name" value="ACYLPHOSPHATASE_2"/>
    <property type="match status" value="1"/>
</dbReference>
<dbReference type="PANTHER" id="PTHR47268:SF4">
    <property type="entry name" value="ACYLPHOSPHATASE"/>
    <property type="match status" value="1"/>
</dbReference>
<proteinExistence type="inferred from homology"/>
<dbReference type="PROSITE" id="PS51160">
    <property type="entry name" value="ACYLPHOSPHATASE_3"/>
    <property type="match status" value="1"/>
</dbReference>
<feature type="active site" evidence="4">
    <location>
        <position position="37"/>
    </location>
</feature>
<dbReference type="GO" id="GO:0003998">
    <property type="term" value="F:acylphosphatase activity"/>
    <property type="evidence" value="ECO:0007669"/>
    <property type="project" value="UniProtKB-EC"/>
</dbReference>
<dbReference type="AlphaFoldDB" id="A0A939G0N7"/>
<dbReference type="Proteomes" id="UP000664122">
    <property type="component" value="Unassembled WGS sequence"/>
</dbReference>
<name>A0A939G0N7_9HYPH</name>
<evidence type="ECO:0000256" key="6">
    <source>
        <dbReference type="RuleBase" id="RU004168"/>
    </source>
</evidence>
<accession>A0A939G0N7</accession>
<feature type="active site" evidence="4">
    <location>
        <position position="19"/>
    </location>
</feature>
<keyword evidence="9" id="KW-1185">Reference proteome</keyword>
<dbReference type="EMBL" id="JAFMPP010000008">
    <property type="protein sequence ID" value="MBO0663017.1"/>
    <property type="molecule type" value="Genomic_DNA"/>
</dbReference>
<evidence type="ECO:0000256" key="5">
    <source>
        <dbReference type="RuleBase" id="RU000553"/>
    </source>
</evidence>
<dbReference type="EC" id="3.6.1.7" evidence="2 4"/>
<dbReference type="PRINTS" id="PR00112">
    <property type="entry name" value="ACYLPHPHTASE"/>
</dbReference>
<comment type="caution">
    <text evidence="8">The sequence shown here is derived from an EMBL/GenBank/DDBJ whole genome shotgun (WGS) entry which is preliminary data.</text>
</comment>
<sequence length="92" mass="9969">MSKSVHVEITGRVQGVGFRAWTQEQAKRLQLSGWVRNRRSGAVEAVFSGDSEAVEEMLKAAEDGPAGSSVKAVNVLGEVESYDGAFEVRRSE</sequence>